<reference evidence="2 3" key="2">
    <citation type="submission" date="2018-11" db="EMBL/GenBank/DDBJ databases">
        <authorList>
            <consortium name="Pathogen Informatics"/>
        </authorList>
    </citation>
    <scope>NUCLEOTIDE SEQUENCE [LARGE SCALE GENOMIC DNA]</scope>
</reference>
<reference evidence="4" key="1">
    <citation type="submission" date="2017-02" db="UniProtKB">
        <authorList>
            <consortium name="WormBaseParasite"/>
        </authorList>
    </citation>
    <scope>IDENTIFICATION</scope>
</reference>
<feature type="region of interest" description="Disordered" evidence="1">
    <location>
        <begin position="1"/>
        <end position="72"/>
    </location>
</feature>
<gene>
    <name evidence="2" type="ORF">HNAJ_LOCUS5394</name>
</gene>
<evidence type="ECO:0000313" key="2">
    <source>
        <dbReference type="EMBL" id="VDO01254.1"/>
    </source>
</evidence>
<dbReference type="AlphaFoldDB" id="A0A0R3TEA7"/>
<evidence type="ECO:0000313" key="4">
    <source>
        <dbReference type="WBParaSite" id="HNAJ_0000539601-mRNA-1"/>
    </source>
</evidence>
<name>A0A0R3TEA7_RODNA</name>
<proteinExistence type="predicted"/>
<dbReference type="EMBL" id="UZAE01004547">
    <property type="protein sequence ID" value="VDO01254.1"/>
    <property type="molecule type" value="Genomic_DNA"/>
</dbReference>
<dbReference type="WBParaSite" id="HNAJ_0000539601-mRNA-1">
    <property type="protein sequence ID" value="HNAJ_0000539601-mRNA-1"/>
    <property type="gene ID" value="HNAJ_0000539601"/>
</dbReference>
<evidence type="ECO:0000256" key="1">
    <source>
        <dbReference type="SAM" id="MobiDB-lite"/>
    </source>
</evidence>
<organism evidence="4">
    <name type="scientific">Rodentolepis nana</name>
    <name type="common">Dwarf tapeworm</name>
    <name type="synonym">Hymenolepis nana</name>
    <dbReference type="NCBI Taxonomy" id="102285"/>
    <lineage>
        <taxon>Eukaryota</taxon>
        <taxon>Metazoa</taxon>
        <taxon>Spiralia</taxon>
        <taxon>Lophotrochozoa</taxon>
        <taxon>Platyhelminthes</taxon>
        <taxon>Cestoda</taxon>
        <taxon>Eucestoda</taxon>
        <taxon>Cyclophyllidea</taxon>
        <taxon>Hymenolepididae</taxon>
        <taxon>Rodentolepis</taxon>
    </lineage>
</organism>
<accession>A0A0R3TEA7</accession>
<sequence>MAQVREVSEEDEEDGIERDKANNSKPHTSKIATLDENDNNEEEVKGAVLTRNEDGKSEEDLVDGELGDGNQSNMKWKKKLDIADPKVNEEQPLVTYDILIDPELFVNWTPKGKKAAKL</sequence>
<dbReference type="Proteomes" id="UP000278807">
    <property type="component" value="Unassembled WGS sequence"/>
</dbReference>
<protein>
    <submittedName>
        <fullName evidence="4">CAF1C_H4-bd domain-containing protein</fullName>
    </submittedName>
</protein>
<keyword evidence="3" id="KW-1185">Reference proteome</keyword>
<evidence type="ECO:0000313" key="3">
    <source>
        <dbReference type="Proteomes" id="UP000278807"/>
    </source>
</evidence>